<feature type="transmembrane region" description="Helical" evidence="10">
    <location>
        <begin position="273"/>
        <end position="292"/>
    </location>
</feature>
<dbReference type="PRINTS" id="PR01411">
    <property type="entry name" value="CCMFBIOGNSIS"/>
</dbReference>
<comment type="function">
    <text evidence="9">Required for the biogenesis of c-type cytochromes. Possible subunit of a heme lyase.</text>
</comment>
<feature type="transmembrane region" description="Helical" evidence="10">
    <location>
        <begin position="96"/>
        <end position="113"/>
    </location>
</feature>
<evidence type="ECO:0000313" key="13">
    <source>
        <dbReference type="EMBL" id="MBB3899992.1"/>
    </source>
</evidence>
<dbReference type="PANTHER" id="PTHR43653">
    <property type="entry name" value="CYTOCHROME C ASSEMBLY PROTEIN-RELATED"/>
    <property type="match status" value="1"/>
</dbReference>
<feature type="transmembrane region" description="Helical" evidence="10">
    <location>
        <begin position="39"/>
        <end position="62"/>
    </location>
</feature>
<dbReference type="Pfam" id="PF01578">
    <property type="entry name" value="Cytochrom_C_asm"/>
    <property type="match status" value="1"/>
</dbReference>
<dbReference type="GO" id="GO:0015232">
    <property type="term" value="F:heme transmembrane transporter activity"/>
    <property type="evidence" value="ECO:0007669"/>
    <property type="project" value="InterPro"/>
</dbReference>
<evidence type="ECO:0000256" key="5">
    <source>
        <dbReference type="ARBA" id="ARBA00022692"/>
    </source>
</evidence>
<evidence type="ECO:0000256" key="9">
    <source>
        <dbReference type="ARBA" id="ARBA00037230"/>
    </source>
</evidence>
<evidence type="ECO:0000256" key="1">
    <source>
        <dbReference type="ARBA" id="ARBA00004429"/>
    </source>
</evidence>
<comment type="caution">
    <text evidence="13">The sequence shown here is derived from an EMBL/GenBank/DDBJ whole genome shotgun (WGS) entry which is preliminary data.</text>
</comment>
<feature type="domain" description="Cytochrome c assembly protein" evidence="11">
    <location>
        <begin position="89"/>
        <end position="295"/>
    </location>
</feature>
<feature type="transmembrane region" description="Helical" evidence="10">
    <location>
        <begin position="451"/>
        <end position="469"/>
    </location>
</feature>
<keyword evidence="5 10" id="KW-0812">Transmembrane</keyword>
<feature type="transmembrane region" description="Helical" evidence="10">
    <location>
        <begin position="425"/>
        <end position="445"/>
    </location>
</feature>
<evidence type="ECO:0000256" key="6">
    <source>
        <dbReference type="ARBA" id="ARBA00022748"/>
    </source>
</evidence>
<feature type="transmembrane region" description="Helical" evidence="10">
    <location>
        <begin position="125"/>
        <end position="144"/>
    </location>
</feature>
<organism evidence="13 14">
    <name type="scientific">Roseococcus suduntuyensis</name>
    <dbReference type="NCBI Taxonomy" id="455361"/>
    <lineage>
        <taxon>Bacteria</taxon>
        <taxon>Pseudomonadati</taxon>
        <taxon>Pseudomonadota</taxon>
        <taxon>Alphaproteobacteria</taxon>
        <taxon>Acetobacterales</taxon>
        <taxon>Roseomonadaceae</taxon>
        <taxon>Roseococcus</taxon>
    </lineage>
</organism>
<sequence>MIPEIGHFALIMALMLSVAQSVLPLWGAHRGDARLMATASPLAFAGLVAVGVGFGALIWSFVVNDTTVMNVVQNSHSAKPLIYKITGTWGNHEGSMVLWVLTLAICAAAVAGFGRDLPSGLKSRVLAVMGMISLGFLAFTLFTSNPFDRVWPPPPDGQGLNPLLQDIGLAIHPPLLYVGYVGYAVTFAFAVAALIEGRVDAAWGRWVRPWSLAAWAFLTMGIAIGSWWAYYELGWGGFWFWDPVENASLLPWLVGAALLHSAIVVEKREALKVWTVLLALLAFALSLLGTFLVRSGVLNSVHSFASDPARGVFILGLLAVYVAGAFALFAWRAPAMAPQGVFAPLSREGGIVLNNLLLCSITAVVFVGTLYPLFLDLLTGQMISVGPPFYNMATAPLAFPLVVAMAMGPLMAWKRAAFWPVLQRLWWAACIALLAFILALVLGGWNALPALGFACGFWLLAGAAVDIGDRSGLGRTKFANVMNRARHLPRAAWGAAIAHAGMGVTILGISGMGLATERLIALPAGGTTQFAGYEWRLDHVRDFQGPNWTARKASITVLRDGQVQFVMEPSRRFFPVGRMTTTEAAIRTNLARDLYAVLGEERDGPTGQREAVLRMHHKPLAPWIWIGAGIMALGAGLSLSDRRVRIAAPNRRRREAEEAARAGAPA</sequence>
<dbReference type="NCBIfam" id="TIGR00353">
    <property type="entry name" value="nrfE"/>
    <property type="match status" value="1"/>
</dbReference>
<feature type="transmembrane region" description="Helical" evidence="10">
    <location>
        <begin position="207"/>
        <end position="229"/>
    </location>
</feature>
<dbReference type="PRINTS" id="PR01410">
    <property type="entry name" value="CCBIOGENESIS"/>
</dbReference>
<proteinExistence type="inferred from homology"/>
<feature type="transmembrane region" description="Helical" evidence="10">
    <location>
        <begin position="249"/>
        <end position="266"/>
    </location>
</feature>
<feature type="transmembrane region" description="Helical" evidence="10">
    <location>
        <begin position="394"/>
        <end position="413"/>
    </location>
</feature>
<dbReference type="NCBIfam" id="NF007691">
    <property type="entry name" value="PRK10369.1"/>
    <property type="match status" value="1"/>
</dbReference>
<keyword evidence="7 10" id="KW-1133">Transmembrane helix</keyword>
<dbReference type="InterPro" id="IPR002541">
    <property type="entry name" value="Cyt_c_assembly"/>
</dbReference>
<dbReference type="GO" id="GO:0017004">
    <property type="term" value="P:cytochrome complex assembly"/>
    <property type="evidence" value="ECO:0007669"/>
    <property type="project" value="UniProtKB-KW"/>
</dbReference>
<feature type="transmembrane region" description="Helical" evidence="10">
    <location>
        <begin position="175"/>
        <end position="195"/>
    </location>
</feature>
<dbReference type="InterPro" id="IPR003567">
    <property type="entry name" value="Cyt_c_biogenesis"/>
</dbReference>
<evidence type="ECO:0000259" key="12">
    <source>
        <dbReference type="Pfam" id="PF16327"/>
    </source>
</evidence>
<dbReference type="Proteomes" id="UP000553193">
    <property type="component" value="Unassembled WGS sequence"/>
</dbReference>
<dbReference type="Pfam" id="PF16327">
    <property type="entry name" value="CcmF_C"/>
    <property type="match status" value="1"/>
</dbReference>
<dbReference type="GO" id="GO:0005886">
    <property type="term" value="C:plasma membrane"/>
    <property type="evidence" value="ECO:0007669"/>
    <property type="project" value="UniProtKB-SubCell"/>
</dbReference>
<evidence type="ECO:0000256" key="2">
    <source>
        <dbReference type="ARBA" id="ARBA00009186"/>
    </source>
</evidence>
<comment type="subcellular location">
    <subcellularLocation>
        <location evidence="1">Cell inner membrane</location>
        <topology evidence="1">Multi-pass membrane protein</topology>
    </subcellularLocation>
</comment>
<evidence type="ECO:0000256" key="3">
    <source>
        <dbReference type="ARBA" id="ARBA00022475"/>
    </source>
</evidence>
<evidence type="ECO:0000256" key="10">
    <source>
        <dbReference type="SAM" id="Phobius"/>
    </source>
</evidence>
<dbReference type="GO" id="GO:0020037">
    <property type="term" value="F:heme binding"/>
    <property type="evidence" value="ECO:0007669"/>
    <property type="project" value="InterPro"/>
</dbReference>
<keyword evidence="6" id="KW-0201">Cytochrome c-type biogenesis</keyword>
<evidence type="ECO:0000256" key="4">
    <source>
        <dbReference type="ARBA" id="ARBA00022519"/>
    </source>
</evidence>
<name>A0A840AGI2_9PROT</name>
<keyword evidence="14" id="KW-1185">Reference proteome</keyword>
<dbReference type="EMBL" id="JACIDJ010000007">
    <property type="protein sequence ID" value="MBB3899992.1"/>
    <property type="molecule type" value="Genomic_DNA"/>
</dbReference>
<evidence type="ECO:0000256" key="7">
    <source>
        <dbReference type="ARBA" id="ARBA00022989"/>
    </source>
</evidence>
<keyword evidence="4" id="KW-0997">Cell inner membrane</keyword>
<feature type="transmembrane region" description="Helical" evidence="10">
    <location>
        <begin position="490"/>
        <end position="509"/>
    </location>
</feature>
<gene>
    <name evidence="13" type="ORF">GGQ83_003459</name>
</gene>
<dbReference type="InterPro" id="IPR032523">
    <property type="entry name" value="CcmF_C"/>
</dbReference>
<dbReference type="AlphaFoldDB" id="A0A840AGI2"/>
<comment type="similarity">
    <text evidence="2">Belongs to the CcmF/CycK/Ccl1/NrfE/CcsA family.</text>
</comment>
<protein>
    <submittedName>
        <fullName evidence="13">Cytochrome c-type biogenesis protein CcmF</fullName>
    </submittedName>
</protein>
<evidence type="ECO:0000313" key="14">
    <source>
        <dbReference type="Proteomes" id="UP000553193"/>
    </source>
</evidence>
<reference evidence="13 14" key="1">
    <citation type="submission" date="2020-08" db="EMBL/GenBank/DDBJ databases">
        <title>Genomic Encyclopedia of Type Strains, Phase IV (KMG-IV): sequencing the most valuable type-strain genomes for metagenomic binning, comparative biology and taxonomic classification.</title>
        <authorList>
            <person name="Goeker M."/>
        </authorList>
    </citation>
    <scope>NUCLEOTIDE SEQUENCE [LARGE SCALE GENOMIC DNA]</scope>
    <source>
        <strain evidence="13 14">DSM 19979</strain>
    </source>
</reference>
<feature type="domain" description="Cytochrome c-type biogenesis protein CcmF C-terminal" evidence="12">
    <location>
        <begin position="315"/>
        <end position="642"/>
    </location>
</feature>
<dbReference type="PANTHER" id="PTHR43653:SF1">
    <property type="entry name" value="CYTOCHROME C-TYPE BIOGENESIS PROTEIN CCMF"/>
    <property type="match status" value="1"/>
</dbReference>
<evidence type="ECO:0000259" key="11">
    <source>
        <dbReference type="Pfam" id="PF01578"/>
    </source>
</evidence>
<dbReference type="RefSeq" id="WP_184386217.1">
    <property type="nucleotide sequence ID" value="NZ_JACIDJ010000007.1"/>
</dbReference>
<feature type="transmembrane region" description="Helical" evidence="10">
    <location>
        <begin position="352"/>
        <end position="374"/>
    </location>
</feature>
<dbReference type="InterPro" id="IPR003568">
    <property type="entry name" value="Cyt_c_biogenesis_CcmF"/>
</dbReference>
<evidence type="ECO:0000256" key="8">
    <source>
        <dbReference type="ARBA" id="ARBA00023136"/>
    </source>
</evidence>
<feature type="transmembrane region" description="Helical" evidence="10">
    <location>
        <begin position="312"/>
        <end position="331"/>
    </location>
</feature>
<accession>A0A840AGI2</accession>
<keyword evidence="8 10" id="KW-0472">Membrane</keyword>
<keyword evidence="3" id="KW-1003">Cell membrane</keyword>
<feature type="transmembrane region" description="Helical" evidence="10">
    <location>
        <begin position="620"/>
        <end position="639"/>
    </location>
</feature>
<feature type="transmembrane region" description="Helical" evidence="10">
    <location>
        <begin position="6"/>
        <end position="27"/>
    </location>
</feature>